<comment type="caution">
    <text evidence="5">The sequence shown here is derived from an EMBL/GenBank/DDBJ whole genome shotgun (WGS) entry which is preliminary data.</text>
</comment>
<accession>A0ABW0QLP7</accession>
<dbReference type="Pfam" id="PF25885">
    <property type="entry name" value="HH_EMRA"/>
    <property type="match status" value="1"/>
</dbReference>
<dbReference type="Gene3D" id="2.40.50.100">
    <property type="match status" value="1"/>
</dbReference>
<dbReference type="Proteomes" id="UP001596114">
    <property type="component" value="Unassembled WGS sequence"/>
</dbReference>
<feature type="domain" description="Multidrug export protein EmrA/FarA alpha-helical hairpin" evidence="3">
    <location>
        <begin position="100"/>
        <end position="221"/>
    </location>
</feature>
<comment type="subcellular location">
    <subcellularLocation>
        <location evidence="1">Cell envelope</location>
    </subcellularLocation>
</comment>
<dbReference type="Gene3D" id="2.40.30.170">
    <property type="match status" value="1"/>
</dbReference>
<evidence type="ECO:0000256" key="1">
    <source>
        <dbReference type="ARBA" id="ARBA00004196"/>
    </source>
</evidence>
<dbReference type="InterPro" id="IPR058634">
    <property type="entry name" value="AaeA-lik-b-barrel"/>
</dbReference>
<feature type="domain" description="p-hydroxybenzoic acid efflux pump subunit AaeA-like beta-barrel" evidence="4">
    <location>
        <begin position="257"/>
        <end position="350"/>
    </location>
</feature>
<organism evidence="5 6">
    <name type="scientific">Rhodanobacter ginsengisoli</name>
    <dbReference type="NCBI Taxonomy" id="418646"/>
    <lineage>
        <taxon>Bacteria</taxon>
        <taxon>Pseudomonadati</taxon>
        <taxon>Pseudomonadota</taxon>
        <taxon>Gammaproteobacteria</taxon>
        <taxon>Lysobacterales</taxon>
        <taxon>Rhodanobacteraceae</taxon>
        <taxon>Rhodanobacter</taxon>
    </lineage>
</organism>
<dbReference type="InterPro" id="IPR050739">
    <property type="entry name" value="MFP"/>
</dbReference>
<dbReference type="Pfam" id="PF25963">
    <property type="entry name" value="Beta-barrel_AAEA"/>
    <property type="match status" value="1"/>
</dbReference>
<proteinExistence type="predicted"/>
<evidence type="ECO:0000259" key="3">
    <source>
        <dbReference type="Pfam" id="PF25885"/>
    </source>
</evidence>
<dbReference type="Gene3D" id="1.10.287.470">
    <property type="entry name" value="Helix hairpin bin"/>
    <property type="match status" value="1"/>
</dbReference>
<dbReference type="PANTHER" id="PTHR30386">
    <property type="entry name" value="MEMBRANE FUSION SUBUNIT OF EMRAB-TOLC MULTIDRUG EFFLUX PUMP"/>
    <property type="match status" value="1"/>
</dbReference>
<gene>
    <name evidence="5" type="ORF">ACFPPA_08970</name>
</gene>
<evidence type="ECO:0000259" key="4">
    <source>
        <dbReference type="Pfam" id="PF25963"/>
    </source>
</evidence>
<protein>
    <submittedName>
        <fullName evidence="5">Efflux RND transporter periplasmic adaptor subunit</fullName>
    </submittedName>
</protein>
<keyword evidence="6" id="KW-1185">Reference proteome</keyword>
<evidence type="ECO:0000256" key="2">
    <source>
        <dbReference type="SAM" id="Phobius"/>
    </source>
</evidence>
<dbReference type="SUPFAM" id="SSF111369">
    <property type="entry name" value="HlyD-like secretion proteins"/>
    <property type="match status" value="2"/>
</dbReference>
<dbReference type="InterPro" id="IPR058633">
    <property type="entry name" value="EmrA/FarA_HH"/>
</dbReference>
<dbReference type="RefSeq" id="WP_377319363.1">
    <property type="nucleotide sequence ID" value="NZ_JBHSNF010000001.1"/>
</dbReference>
<reference evidence="6" key="1">
    <citation type="journal article" date="2019" name="Int. J. Syst. Evol. Microbiol.">
        <title>The Global Catalogue of Microorganisms (GCM) 10K type strain sequencing project: providing services to taxonomists for standard genome sequencing and annotation.</title>
        <authorList>
            <consortium name="The Broad Institute Genomics Platform"/>
            <consortium name="The Broad Institute Genome Sequencing Center for Infectious Disease"/>
            <person name="Wu L."/>
            <person name="Ma J."/>
        </authorList>
    </citation>
    <scope>NUCLEOTIDE SEQUENCE [LARGE SCALE GENOMIC DNA]</scope>
    <source>
        <strain evidence="6">CGMCC 1.16619</strain>
    </source>
</reference>
<evidence type="ECO:0000313" key="5">
    <source>
        <dbReference type="EMBL" id="MFC5525871.1"/>
    </source>
</evidence>
<keyword evidence="2" id="KW-0472">Membrane</keyword>
<dbReference type="PANTHER" id="PTHR30386:SF19">
    <property type="entry name" value="MULTIDRUG EXPORT PROTEIN EMRA-RELATED"/>
    <property type="match status" value="1"/>
</dbReference>
<name>A0ABW0QLP7_9GAMM</name>
<evidence type="ECO:0000313" key="6">
    <source>
        <dbReference type="Proteomes" id="UP001596114"/>
    </source>
</evidence>
<dbReference type="EMBL" id="JBHSNF010000001">
    <property type="protein sequence ID" value="MFC5525871.1"/>
    <property type="molecule type" value="Genomic_DNA"/>
</dbReference>
<sequence>MNTETGSPQAGTAPVAATGPQASRSRLGQILGVTVVVIVVIGVGLWWLVAGQYRETTEDAYVDGNVVAVTAQVPGVVTAIDADNTDYVKAGSSLVKLDDTDARLALARAEAQLARTVRQVRAQYANVGQTRANLQLREVELSRAKADLARRRELVSIGAISGEEVKHAEEAVRAASAALGMATQQLAGSSALIDRTSIATNPEVLAASSQVRDAWIAVYRTNVPAPVSGMVTKRNVQLGQKINPGISLMSVVPLNHLWVEANFKESQLRHIRIGQKVNLVADVYGDDVVYHGTVAGQEAGTGSAFSLLPAQNATGNWIKVVQRVPIRIALDPRQVAKHPLQLGLSMKVTVSTRQRGGSRLVTPGSQEHGYRTDVFAHELASADAVVDKIIAANR</sequence>
<keyword evidence="2" id="KW-1133">Transmembrane helix</keyword>
<keyword evidence="2" id="KW-0812">Transmembrane</keyword>
<feature type="transmembrane region" description="Helical" evidence="2">
    <location>
        <begin position="30"/>
        <end position="49"/>
    </location>
</feature>